<name>A0A9D2CF52_9FIRM</name>
<sequence>GQSTGFLHPFLMCAKRRACGFLQTLHHGCAKSVLLLSFCGGAFTSQGYISYHGTLTMEELMMEDPAEQYQKEQEEIAGMEMS</sequence>
<reference evidence="1" key="2">
    <citation type="submission" date="2021-04" db="EMBL/GenBank/DDBJ databases">
        <authorList>
            <person name="Gilroy R."/>
        </authorList>
    </citation>
    <scope>NUCLEOTIDE SEQUENCE</scope>
    <source>
        <strain evidence="1">CHK33-7979</strain>
    </source>
</reference>
<reference evidence="1" key="1">
    <citation type="journal article" date="2021" name="PeerJ">
        <title>Extensive microbial diversity within the chicken gut microbiome revealed by metagenomics and culture.</title>
        <authorList>
            <person name="Gilroy R."/>
            <person name="Ravi A."/>
            <person name="Getino M."/>
            <person name="Pursley I."/>
            <person name="Horton D.L."/>
            <person name="Alikhan N.F."/>
            <person name="Baker D."/>
            <person name="Gharbi K."/>
            <person name="Hall N."/>
            <person name="Watson M."/>
            <person name="Adriaenssens E.M."/>
            <person name="Foster-Nyarko E."/>
            <person name="Jarju S."/>
            <person name="Secka A."/>
            <person name="Antonio M."/>
            <person name="Oren A."/>
            <person name="Chaudhuri R.R."/>
            <person name="La Ragione R."/>
            <person name="Hildebrand F."/>
            <person name="Pallen M.J."/>
        </authorList>
    </citation>
    <scope>NUCLEOTIDE SEQUENCE</scope>
    <source>
        <strain evidence="1">CHK33-7979</strain>
    </source>
</reference>
<organism evidence="1 2">
    <name type="scientific">Candidatus Intestinimonas merdavium</name>
    <dbReference type="NCBI Taxonomy" id="2838622"/>
    <lineage>
        <taxon>Bacteria</taxon>
        <taxon>Bacillati</taxon>
        <taxon>Bacillota</taxon>
        <taxon>Clostridia</taxon>
        <taxon>Eubacteriales</taxon>
        <taxon>Intestinimonas</taxon>
    </lineage>
</organism>
<protein>
    <submittedName>
        <fullName evidence="1">Uncharacterized protein</fullName>
    </submittedName>
</protein>
<proteinExistence type="predicted"/>
<dbReference type="AlphaFoldDB" id="A0A9D2CF52"/>
<feature type="non-terminal residue" evidence="1">
    <location>
        <position position="1"/>
    </location>
</feature>
<evidence type="ECO:0000313" key="2">
    <source>
        <dbReference type="Proteomes" id="UP000886824"/>
    </source>
</evidence>
<dbReference type="EMBL" id="DXCX01000102">
    <property type="protein sequence ID" value="HIY74278.1"/>
    <property type="molecule type" value="Genomic_DNA"/>
</dbReference>
<dbReference type="Proteomes" id="UP000886824">
    <property type="component" value="Unassembled WGS sequence"/>
</dbReference>
<accession>A0A9D2CF52</accession>
<comment type="caution">
    <text evidence="1">The sequence shown here is derived from an EMBL/GenBank/DDBJ whole genome shotgun (WGS) entry which is preliminary data.</text>
</comment>
<gene>
    <name evidence="1" type="ORF">H9826_09980</name>
</gene>
<evidence type="ECO:0000313" key="1">
    <source>
        <dbReference type="EMBL" id="HIY74278.1"/>
    </source>
</evidence>